<keyword evidence="6" id="KW-0804">Transcription</keyword>
<keyword evidence="6" id="KW-0240">DNA-directed RNA polymerase</keyword>
<dbReference type="PANTHER" id="PTHR15367:SF2">
    <property type="entry name" value="DNA-DIRECTED RNA POLYMERASE III SUBUNIT"/>
    <property type="match status" value="1"/>
</dbReference>
<evidence type="ECO:0000313" key="7">
    <source>
        <dbReference type="Proteomes" id="UP001321760"/>
    </source>
</evidence>
<feature type="compositionally biased region" description="Acidic residues" evidence="5">
    <location>
        <begin position="272"/>
        <end position="282"/>
    </location>
</feature>
<comment type="subcellular location">
    <subcellularLocation>
        <location evidence="1 4">Nucleus</location>
    </subcellularLocation>
</comment>
<evidence type="ECO:0000256" key="1">
    <source>
        <dbReference type="ARBA" id="ARBA00004123"/>
    </source>
</evidence>
<dbReference type="PANTHER" id="PTHR15367">
    <property type="entry name" value="DNA-DIRECTED RNA POLYMERASE III"/>
    <property type="match status" value="1"/>
</dbReference>
<dbReference type="AlphaFoldDB" id="A0AAV9GEB1"/>
<reference evidence="6" key="2">
    <citation type="submission" date="2023-05" db="EMBL/GenBank/DDBJ databases">
        <authorList>
            <consortium name="Lawrence Berkeley National Laboratory"/>
            <person name="Steindorff A."/>
            <person name="Hensen N."/>
            <person name="Bonometti L."/>
            <person name="Westerberg I."/>
            <person name="Brannstrom I.O."/>
            <person name="Guillou S."/>
            <person name="Cros-Aarteil S."/>
            <person name="Calhoun S."/>
            <person name="Haridas S."/>
            <person name="Kuo A."/>
            <person name="Mondo S."/>
            <person name="Pangilinan J."/>
            <person name="Riley R."/>
            <person name="Labutti K."/>
            <person name="Andreopoulos B."/>
            <person name="Lipzen A."/>
            <person name="Chen C."/>
            <person name="Yanf M."/>
            <person name="Daum C."/>
            <person name="Ng V."/>
            <person name="Clum A."/>
            <person name="Ohm R."/>
            <person name="Martin F."/>
            <person name="Silar P."/>
            <person name="Natvig D."/>
            <person name="Lalanne C."/>
            <person name="Gautier V."/>
            <person name="Ament-Velasquez S.L."/>
            <person name="Kruys A."/>
            <person name="Hutchinson M.I."/>
            <person name="Powell A.J."/>
            <person name="Barry K."/>
            <person name="Miller A.N."/>
            <person name="Grigoriev I.V."/>
            <person name="Debuchy R."/>
            <person name="Gladieux P."/>
            <person name="Thoren M.H."/>
            <person name="Johannesson H."/>
        </authorList>
    </citation>
    <scope>NUCLEOTIDE SEQUENCE</scope>
    <source>
        <strain evidence="6">PSN243</strain>
    </source>
</reference>
<feature type="region of interest" description="Disordered" evidence="5">
    <location>
        <begin position="218"/>
        <end position="290"/>
    </location>
</feature>
<organism evidence="6 7">
    <name type="scientific">Podospora aff. communis PSN243</name>
    <dbReference type="NCBI Taxonomy" id="3040156"/>
    <lineage>
        <taxon>Eukaryota</taxon>
        <taxon>Fungi</taxon>
        <taxon>Dikarya</taxon>
        <taxon>Ascomycota</taxon>
        <taxon>Pezizomycotina</taxon>
        <taxon>Sordariomycetes</taxon>
        <taxon>Sordariomycetidae</taxon>
        <taxon>Sordariales</taxon>
        <taxon>Podosporaceae</taxon>
        <taxon>Podospora</taxon>
    </lineage>
</organism>
<sequence>MSGRGGRGGRGRGRGGGFGRGGRSVAANSVPWSADPDLAIDGKPSELFPPYNVPRALPRTRIEDRQVSSFLLFREQCHESPLYTQPRACNTSRSRGSRAYGQDQVNERYGRASKATVDPFTAVPSYSQRFLPPERTLPDLGSRPFAKEFFPPELHATLDGEDGPGAKRRKAGPKTLGLSNITSLRTAAEVFFADREHHVGGDIDKDLNEAMRLIDSMEKRGEEGEDDEFLLDDEEEWVREQGDEEGENMDDPDQYDDEDDNDDYNAENYFDTGEDNEDEDGGGNDGGDYM</sequence>
<dbReference type="InterPro" id="IPR024661">
    <property type="entry name" value="RNA_pol_III_Rpc31"/>
</dbReference>
<keyword evidence="3 4" id="KW-0539">Nucleus</keyword>
<protein>
    <recommendedName>
        <fullName evidence="4">DNA-directed RNA polymerase III subunit</fullName>
    </recommendedName>
</protein>
<evidence type="ECO:0000256" key="4">
    <source>
        <dbReference type="PIRNR" id="PIRNR000777"/>
    </source>
</evidence>
<name>A0AAV9GEB1_9PEZI</name>
<evidence type="ECO:0000256" key="5">
    <source>
        <dbReference type="SAM" id="MobiDB-lite"/>
    </source>
</evidence>
<reference evidence="6" key="1">
    <citation type="journal article" date="2023" name="Mol. Phylogenet. Evol.">
        <title>Genome-scale phylogeny and comparative genomics of the fungal order Sordariales.</title>
        <authorList>
            <person name="Hensen N."/>
            <person name="Bonometti L."/>
            <person name="Westerberg I."/>
            <person name="Brannstrom I.O."/>
            <person name="Guillou S."/>
            <person name="Cros-Aarteil S."/>
            <person name="Calhoun S."/>
            <person name="Haridas S."/>
            <person name="Kuo A."/>
            <person name="Mondo S."/>
            <person name="Pangilinan J."/>
            <person name="Riley R."/>
            <person name="LaButti K."/>
            <person name="Andreopoulos B."/>
            <person name="Lipzen A."/>
            <person name="Chen C."/>
            <person name="Yan M."/>
            <person name="Daum C."/>
            <person name="Ng V."/>
            <person name="Clum A."/>
            <person name="Steindorff A."/>
            <person name="Ohm R.A."/>
            <person name="Martin F."/>
            <person name="Silar P."/>
            <person name="Natvig D.O."/>
            <person name="Lalanne C."/>
            <person name="Gautier V."/>
            <person name="Ament-Velasquez S.L."/>
            <person name="Kruys A."/>
            <person name="Hutchinson M.I."/>
            <person name="Powell A.J."/>
            <person name="Barry K."/>
            <person name="Miller A.N."/>
            <person name="Grigoriev I.V."/>
            <person name="Debuchy R."/>
            <person name="Gladieux P."/>
            <person name="Hiltunen Thoren M."/>
            <person name="Johannesson H."/>
        </authorList>
    </citation>
    <scope>NUCLEOTIDE SEQUENCE</scope>
    <source>
        <strain evidence="6">PSN243</strain>
    </source>
</reference>
<feature type="region of interest" description="Disordered" evidence="5">
    <location>
        <begin position="154"/>
        <end position="174"/>
    </location>
</feature>
<dbReference type="GO" id="GO:0006383">
    <property type="term" value="P:transcription by RNA polymerase III"/>
    <property type="evidence" value="ECO:0007669"/>
    <property type="project" value="UniProtKB-UniRule"/>
</dbReference>
<accession>A0AAV9GEB1</accession>
<evidence type="ECO:0000256" key="2">
    <source>
        <dbReference type="ARBA" id="ARBA00008352"/>
    </source>
</evidence>
<dbReference type="PIRSF" id="PIRSF000777">
    <property type="entry name" value="RNA_polIII_C31"/>
    <property type="match status" value="1"/>
</dbReference>
<dbReference type="EMBL" id="MU865960">
    <property type="protein sequence ID" value="KAK4445981.1"/>
    <property type="molecule type" value="Genomic_DNA"/>
</dbReference>
<evidence type="ECO:0000256" key="3">
    <source>
        <dbReference type="ARBA" id="ARBA00023242"/>
    </source>
</evidence>
<comment type="function">
    <text evidence="4">DNA-dependent RNA polymerase catalyzes the transcription of DNA into RNA using the four ribonucleoside triphosphates as substrates. Specific peripheric component of RNA polymerase III which synthesizes small RNAs, such as 5S rRNA and tRNAs.</text>
</comment>
<gene>
    <name evidence="6" type="ORF">QBC34DRAFT_152602</name>
</gene>
<dbReference type="GO" id="GO:0005666">
    <property type="term" value="C:RNA polymerase III complex"/>
    <property type="evidence" value="ECO:0007669"/>
    <property type="project" value="UniProtKB-UniRule"/>
</dbReference>
<comment type="caution">
    <text evidence="6">The sequence shown here is derived from an EMBL/GenBank/DDBJ whole genome shotgun (WGS) entry which is preliminary data.</text>
</comment>
<feature type="compositionally biased region" description="Acidic residues" evidence="5">
    <location>
        <begin position="223"/>
        <end position="265"/>
    </location>
</feature>
<proteinExistence type="inferred from homology"/>
<dbReference type="Proteomes" id="UP001321760">
    <property type="component" value="Unassembled WGS sequence"/>
</dbReference>
<comment type="similarity">
    <text evidence="2 4">Belongs to the eukaryotic RPC7 RNA polymerase subunit family.</text>
</comment>
<comment type="subunit">
    <text evidence="4">Component of the RNA polymerase III (Pol III) complex.</text>
</comment>
<evidence type="ECO:0000313" key="6">
    <source>
        <dbReference type="EMBL" id="KAK4445981.1"/>
    </source>
</evidence>
<keyword evidence="7" id="KW-1185">Reference proteome</keyword>
<feature type="region of interest" description="Disordered" evidence="5">
    <location>
        <begin position="1"/>
        <end position="46"/>
    </location>
</feature>
<dbReference type="Pfam" id="PF11705">
    <property type="entry name" value="RNA_pol_3_Rpc31"/>
    <property type="match status" value="1"/>
</dbReference>